<proteinExistence type="predicted"/>
<reference evidence="2 3" key="1">
    <citation type="submission" date="2018-10" db="EMBL/GenBank/DDBJ databases">
        <title>Sequencing the genomes of 1000 actinobacteria strains.</title>
        <authorList>
            <person name="Klenk H.-P."/>
        </authorList>
    </citation>
    <scope>NUCLEOTIDE SEQUENCE [LARGE SCALE GENOMIC DNA]</scope>
    <source>
        <strain evidence="2 3">DSM 43911</strain>
    </source>
</reference>
<comment type="caution">
    <text evidence="2">The sequence shown here is derived from an EMBL/GenBank/DDBJ whole genome shotgun (WGS) entry which is preliminary data.</text>
</comment>
<organism evidence="2 3">
    <name type="scientific">Saccharothrix variisporea</name>
    <dbReference type="NCBI Taxonomy" id="543527"/>
    <lineage>
        <taxon>Bacteria</taxon>
        <taxon>Bacillati</taxon>
        <taxon>Actinomycetota</taxon>
        <taxon>Actinomycetes</taxon>
        <taxon>Pseudonocardiales</taxon>
        <taxon>Pseudonocardiaceae</taxon>
        <taxon>Saccharothrix</taxon>
    </lineage>
</organism>
<evidence type="ECO:0000313" key="3">
    <source>
        <dbReference type="Proteomes" id="UP000272729"/>
    </source>
</evidence>
<gene>
    <name evidence="2" type="ORF">DFJ66_5922</name>
</gene>
<evidence type="ECO:0000313" key="2">
    <source>
        <dbReference type="EMBL" id="RKT72605.1"/>
    </source>
</evidence>
<feature type="region of interest" description="Disordered" evidence="1">
    <location>
        <begin position="69"/>
        <end position="89"/>
    </location>
</feature>
<protein>
    <submittedName>
        <fullName evidence="2">Uncharacterized protein</fullName>
    </submittedName>
</protein>
<dbReference type="Proteomes" id="UP000272729">
    <property type="component" value="Unassembled WGS sequence"/>
</dbReference>
<accession>A0A495XHN9</accession>
<keyword evidence="3" id="KW-1185">Reference proteome</keyword>
<feature type="region of interest" description="Disordered" evidence="1">
    <location>
        <begin position="179"/>
        <end position="199"/>
    </location>
</feature>
<name>A0A495XHN9_9PSEU</name>
<dbReference type="AlphaFoldDB" id="A0A495XHN9"/>
<dbReference type="EMBL" id="RBXR01000001">
    <property type="protein sequence ID" value="RKT72605.1"/>
    <property type="molecule type" value="Genomic_DNA"/>
</dbReference>
<evidence type="ECO:0000256" key="1">
    <source>
        <dbReference type="SAM" id="MobiDB-lite"/>
    </source>
</evidence>
<sequence>MTEPCRLSARSALTFRAAGAPRSTAKCVSPCCQAHRKGLGFFPRPAWAQPNRAWSVCATSFTGCTNGPSVVASGRPDGERNRRPSSPGACRAASAAFHLGSAPARPLESAERVPFEKLEKLEKLEKMKSASPAGRPPRMTQLQRRGLLAFVIPVWPGGANHTFGRVPLKFFARPSQKISAAPDQKCGSPSGRPYGDDKSKKPKLGCVALGGLPLAGFAEGHAVGGGGGVGGWRPVWGRPPARGHVRWRWRGGGLGVLGTGLGIGRRSR</sequence>